<sequence length="100" mass="11685">MCDYIYFMSSCSYIYACPIRFTNVRSSVDALKGGTKQRKRYEMLRHVFSLLGSPVKEHGMLKILPEWQRMKKRNQQMLTLESVSIFCFVSGVSRVHPSVR</sequence>
<protein>
    <submittedName>
        <fullName evidence="1">Uncharacterized protein</fullName>
    </submittedName>
</protein>
<name>A0A8X6J2E2_TRICU</name>
<gene>
    <name evidence="1" type="ORF">TNCT_367221</name>
</gene>
<keyword evidence="2" id="KW-1185">Reference proteome</keyword>
<evidence type="ECO:0000313" key="2">
    <source>
        <dbReference type="Proteomes" id="UP000887116"/>
    </source>
</evidence>
<dbReference type="AlphaFoldDB" id="A0A8X6J2E2"/>
<accession>A0A8X6J2E2</accession>
<dbReference type="Proteomes" id="UP000887116">
    <property type="component" value="Unassembled WGS sequence"/>
</dbReference>
<reference evidence="1" key="1">
    <citation type="submission" date="2020-07" db="EMBL/GenBank/DDBJ databases">
        <title>Multicomponent nature underlies the extraordinary mechanical properties of spider dragline silk.</title>
        <authorList>
            <person name="Kono N."/>
            <person name="Nakamura H."/>
            <person name="Mori M."/>
            <person name="Yoshida Y."/>
            <person name="Ohtoshi R."/>
            <person name="Malay A.D."/>
            <person name="Moran D.A.P."/>
            <person name="Tomita M."/>
            <person name="Numata K."/>
            <person name="Arakawa K."/>
        </authorList>
    </citation>
    <scope>NUCLEOTIDE SEQUENCE</scope>
</reference>
<comment type="caution">
    <text evidence="1">The sequence shown here is derived from an EMBL/GenBank/DDBJ whole genome shotgun (WGS) entry which is preliminary data.</text>
</comment>
<organism evidence="1 2">
    <name type="scientific">Trichonephila clavata</name>
    <name type="common">Joro spider</name>
    <name type="synonym">Nephila clavata</name>
    <dbReference type="NCBI Taxonomy" id="2740835"/>
    <lineage>
        <taxon>Eukaryota</taxon>
        <taxon>Metazoa</taxon>
        <taxon>Ecdysozoa</taxon>
        <taxon>Arthropoda</taxon>
        <taxon>Chelicerata</taxon>
        <taxon>Arachnida</taxon>
        <taxon>Araneae</taxon>
        <taxon>Araneomorphae</taxon>
        <taxon>Entelegynae</taxon>
        <taxon>Araneoidea</taxon>
        <taxon>Nephilidae</taxon>
        <taxon>Trichonephila</taxon>
    </lineage>
</organism>
<proteinExistence type="predicted"/>
<evidence type="ECO:0000313" key="1">
    <source>
        <dbReference type="EMBL" id="GFQ88515.1"/>
    </source>
</evidence>
<dbReference type="EMBL" id="BMAO01023401">
    <property type="protein sequence ID" value="GFQ88515.1"/>
    <property type="molecule type" value="Genomic_DNA"/>
</dbReference>